<reference evidence="1" key="1">
    <citation type="journal article" date="2022" name="bioRxiv">
        <title>Sequencing and chromosome-scale assembly of the giantPleurodeles waltlgenome.</title>
        <authorList>
            <person name="Brown T."/>
            <person name="Elewa A."/>
            <person name="Iarovenko S."/>
            <person name="Subramanian E."/>
            <person name="Araus A.J."/>
            <person name="Petzold A."/>
            <person name="Susuki M."/>
            <person name="Suzuki K.-i.T."/>
            <person name="Hayashi T."/>
            <person name="Toyoda A."/>
            <person name="Oliveira C."/>
            <person name="Osipova E."/>
            <person name="Leigh N.D."/>
            <person name="Simon A."/>
            <person name="Yun M.H."/>
        </authorList>
    </citation>
    <scope>NUCLEOTIDE SEQUENCE</scope>
    <source>
        <strain evidence="1">20211129_DDA</strain>
        <tissue evidence="1">Liver</tissue>
    </source>
</reference>
<evidence type="ECO:0000313" key="1">
    <source>
        <dbReference type="EMBL" id="KAJ1201212.1"/>
    </source>
</evidence>
<accession>A0AAV7VM11</accession>
<comment type="caution">
    <text evidence="1">The sequence shown here is derived from an EMBL/GenBank/DDBJ whole genome shotgun (WGS) entry which is preliminary data.</text>
</comment>
<protein>
    <submittedName>
        <fullName evidence="1">Uncharacterized protein</fullName>
    </submittedName>
</protein>
<dbReference type="EMBL" id="JANPWB010000003">
    <property type="protein sequence ID" value="KAJ1201212.1"/>
    <property type="molecule type" value="Genomic_DNA"/>
</dbReference>
<sequence>MVGVPGCDMGGRDSVAAPVNPQDQQAAPVLADPLASAFAPDVAGASQVPIQTAHRSVAVPTASGLPVVSSVAANSREVMPQEVVLHLASISLWISEVGMLSASLVSGPLAGAGGSDVMEKAHRLFSHLNSSEGAQVSPRGALEGANSDHVKEANLPALASMATPMQAIAAQQPAKVSAVASTSVASSSVQTVADSGTRHLSHLLDLGDNRSEHGCLGLHAPMEVNENIWKGVYIDIFDLLVERSERDKVTRCKECAHARECGHWPHKKKVEESLNNWVRVFSIY</sequence>
<dbReference type="AlphaFoldDB" id="A0AAV7VM11"/>
<gene>
    <name evidence="1" type="ORF">NDU88_005026</name>
</gene>
<keyword evidence="2" id="KW-1185">Reference proteome</keyword>
<evidence type="ECO:0000313" key="2">
    <source>
        <dbReference type="Proteomes" id="UP001066276"/>
    </source>
</evidence>
<proteinExistence type="predicted"/>
<organism evidence="1 2">
    <name type="scientific">Pleurodeles waltl</name>
    <name type="common">Iberian ribbed newt</name>
    <dbReference type="NCBI Taxonomy" id="8319"/>
    <lineage>
        <taxon>Eukaryota</taxon>
        <taxon>Metazoa</taxon>
        <taxon>Chordata</taxon>
        <taxon>Craniata</taxon>
        <taxon>Vertebrata</taxon>
        <taxon>Euteleostomi</taxon>
        <taxon>Amphibia</taxon>
        <taxon>Batrachia</taxon>
        <taxon>Caudata</taxon>
        <taxon>Salamandroidea</taxon>
        <taxon>Salamandridae</taxon>
        <taxon>Pleurodelinae</taxon>
        <taxon>Pleurodeles</taxon>
    </lineage>
</organism>
<dbReference type="Proteomes" id="UP001066276">
    <property type="component" value="Chromosome 2_1"/>
</dbReference>
<name>A0AAV7VM11_PLEWA</name>